<accession>E1Y812</accession>
<evidence type="ECO:0000256" key="1">
    <source>
        <dbReference type="SAM" id="Phobius"/>
    </source>
</evidence>
<evidence type="ECO:0000313" key="2">
    <source>
        <dbReference type="EMBL" id="CBX26706.1"/>
    </source>
</evidence>
<sequence>MKNFIIACLGLISICYLLNIGVGVIEVIPDNIPFVGNLDEGGAALLLLMCLRYFGFDLTKIFEKSSSTNKEIE</sequence>
<organism evidence="2">
    <name type="scientific">uncultured Desulfobacterium sp</name>
    <dbReference type="NCBI Taxonomy" id="201089"/>
    <lineage>
        <taxon>Bacteria</taxon>
        <taxon>Pseudomonadati</taxon>
        <taxon>Thermodesulfobacteriota</taxon>
        <taxon>Desulfobacteria</taxon>
        <taxon>Desulfobacterales</taxon>
        <taxon>Desulfobacteriaceae</taxon>
        <taxon>Desulfobacterium</taxon>
        <taxon>environmental samples</taxon>
    </lineage>
</organism>
<feature type="transmembrane region" description="Helical" evidence="1">
    <location>
        <begin position="41"/>
        <end position="62"/>
    </location>
</feature>
<protein>
    <recommendedName>
        <fullName evidence="3">DUF1232 domain-containing protein</fullName>
    </recommendedName>
</protein>
<proteinExistence type="predicted"/>
<keyword evidence="1" id="KW-0472">Membrane</keyword>
<name>E1Y812_9BACT</name>
<keyword evidence="1" id="KW-1133">Transmembrane helix</keyword>
<reference evidence="2" key="1">
    <citation type="journal article" date="2011" name="Environ. Microbiol.">
        <title>Genomic insights into the metabolic potential of the polycyclic aromatic hydrocarbon degrading sulfate-reducing Deltaproteobacterium N47.</title>
        <authorList>
            <person name="Bergmann F."/>
            <person name="Selesi D."/>
            <person name="Weinmaier T."/>
            <person name="Tischler P."/>
            <person name="Rattei T."/>
            <person name="Meckenstock R.U."/>
        </authorList>
    </citation>
    <scope>NUCLEOTIDE SEQUENCE</scope>
</reference>
<dbReference type="AlphaFoldDB" id="E1Y812"/>
<dbReference type="EMBL" id="FR695864">
    <property type="protein sequence ID" value="CBX26706.1"/>
    <property type="molecule type" value="Genomic_DNA"/>
</dbReference>
<keyword evidence="1" id="KW-0812">Transmembrane</keyword>
<gene>
    <name evidence="2" type="ORF">N47_A07350</name>
</gene>
<evidence type="ECO:0008006" key="3">
    <source>
        <dbReference type="Google" id="ProtNLM"/>
    </source>
</evidence>